<name>A0A8K1CSI1_PYTOL</name>
<gene>
    <name evidence="14" type="ORF">Poli38472_007619</name>
</gene>
<dbReference type="PANTHER" id="PTHR11533:SF174">
    <property type="entry name" value="PUROMYCIN-SENSITIVE AMINOPEPTIDASE-RELATED"/>
    <property type="match status" value="1"/>
</dbReference>
<keyword evidence="4 9" id="KW-0479">Metal-binding</keyword>
<evidence type="ECO:0000313" key="15">
    <source>
        <dbReference type="Proteomes" id="UP000794436"/>
    </source>
</evidence>
<dbReference type="SUPFAM" id="SSF55486">
    <property type="entry name" value="Metalloproteases ('zincins'), catalytic domain"/>
    <property type="match status" value="1"/>
</dbReference>
<dbReference type="InterPro" id="IPR027268">
    <property type="entry name" value="Peptidase_M4/M1_CTD_sf"/>
</dbReference>
<dbReference type="PANTHER" id="PTHR11533">
    <property type="entry name" value="PROTEASE M1 ZINC METALLOPROTEASE"/>
    <property type="match status" value="1"/>
</dbReference>
<evidence type="ECO:0000259" key="13">
    <source>
        <dbReference type="Pfam" id="PF17900"/>
    </source>
</evidence>
<dbReference type="InterPro" id="IPR042097">
    <property type="entry name" value="Aminopeptidase_N-like_N_sf"/>
</dbReference>
<dbReference type="InterPro" id="IPR050344">
    <property type="entry name" value="Peptidase_M1_aminopeptidases"/>
</dbReference>
<dbReference type="InterPro" id="IPR001930">
    <property type="entry name" value="Peptidase_M1"/>
</dbReference>
<keyword evidence="6 9" id="KW-0862">Zinc</keyword>
<accession>A0A8K1CSI1</accession>
<keyword evidence="5" id="KW-0378">Hydrolase</keyword>
<feature type="domain" description="Aminopeptidase N-like N-terminal" evidence="13">
    <location>
        <begin position="886"/>
        <end position="1079"/>
    </location>
</feature>
<dbReference type="Gene3D" id="2.60.40.1910">
    <property type="match status" value="1"/>
</dbReference>
<dbReference type="GO" id="GO:0008270">
    <property type="term" value="F:zinc ion binding"/>
    <property type="evidence" value="ECO:0007669"/>
    <property type="project" value="InterPro"/>
</dbReference>
<feature type="binding site" evidence="9">
    <location>
        <position position="1185"/>
    </location>
    <ligand>
        <name>Zn(2+)</name>
        <dbReference type="ChEBI" id="CHEBI:29105"/>
        <note>catalytic</note>
    </ligand>
</feature>
<dbReference type="Gene3D" id="2.60.40.1730">
    <property type="entry name" value="tricorn interacting facor f3 domain"/>
    <property type="match status" value="1"/>
</dbReference>
<evidence type="ECO:0000256" key="5">
    <source>
        <dbReference type="ARBA" id="ARBA00022801"/>
    </source>
</evidence>
<dbReference type="GO" id="GO:0006508">
    <property type="term" value="P:proteolysis"/>
    <property type="evidence" value="ECO:0007669"/>
    <property type="project" value="UniProtKB-KW"/>
</dbReference>
<dbReference type="OrthoDB" id="10031169at2759"/>
<dbReference type="Gene3D" id="1.10.390.10">
    <property type="entry name" value="Neutral Protease Domain 2"/>
    <property type="match status" value="1"/>
</dbReference>
<dbReference type="CDD" id="cd09601">
    <property type="entry name" value="M1_APN-Q_like"/>
    <property type="match status" value="1"/>
</dbReference>
<keyword evidence="3" id="KW-0645">Protease</keyword>
<evidence type="ECO:0000256" key="10">
    <source>
        <dbReference type="PIRSR" id="PIRSR634016-4"/>
    </source>
</evidence>
<evidence type="ECO:0000259" key="12">
    <source>
        <dbReference type="Pfam" id="PF11838"/>
    </source>
</evidence>
<dbReference type="InterPro" id="IPR034016">
    <property type="entry name" value="M1_APN-typ"/>
</dbReference>
<dbReference type="Pfam" id="PF01433">
    <property type="entry name" value="Peptidase_M1"/>
    <property type="match status" value="1"/>
</dbReference>
<evidence type="ECO:0000259" key="11">
    <source>
        <dbReference type="Pfam" id="PF01433"/>
    </source>
</evidence>
<organism evidence="14 15">
    <name type="scientific">Pythium oligandrum</name>
    <name type="common">Mycoparasitic fungus</name>
    <dbReference type="NCBI Taxonomy" id="41045"/>
    <lineage>
        <taxon>Eukaryota</taxon>
        <taxon>Sar</taxon>
        <taxon>Stramenopiles</taxon>
        <taxon>Oomycota</taxon>
        <taxon>Peronosporomycetes</taxon>
        <taxon>Pythiales</taxon>
        <taxon>Pythiaceae</taxon>
        <taxon>Pythium</taxon>
    </lineage>
</organism>
<proteinExistence type="inferred from homology"/>
<feature type="domain" description="ERAP1-like C-terminal" evidence="12">
    <location>
        <begin position="1426"/>
        <end position="1745"/>
    </location>
</feature>
<evidence type="ECO:0000256" key="4">
    <source>
        <dbReference type="ARBA" id="ARBA00022723"/>
    </source>
</evidence>
<feature type="site" description="Transition state stabilizer" evidence="10">
    <location>
        <position position="1272"/>
    </location>
</feature>
<keyword evidence="7" id="KW-0482">Metalloprotease</keyword>
<dbReference type="InterPro" id="IPR045357">
    <property type="entry name" value="Aminopeptidase_N-like_N"/>
</dbReference>
<reference evidence="14" key="1">
    <citation type="submission" date="2019-03" db="EMBL/GenBank/DDBJ databases">
        <title>Long read genome sequence of the mycoparasitic Pythium oligandrum ATCC 38472 isolated from sugarbeet rhizosphere.</title>
        <authorList>
            <person name="Gaulin E."/>
        </authorList>
    </citation>
    <scope>NUCLEOTIDE SEQUENCE</scope>
    <source>
        <strain evidence="14">ATCC 38472_TT</strain>
    </source>
</reference>
<dbReference type="Gene3D" id="1.25.50.20">
    <property type="match status" value="1"/>
</dbReference>
<evidence type="ECO:0000256" key="7">
    <source>
        <dbReference type="ARBA" id="ARBA00023049"/>
    </source>
</evidence>
<feature type="binding site" evidence="9">
    <location>
        <position position="1189"/>
    </location>
    <ligand>
        <name>Zn(2+)</name>
        <dbReference type="ChEBI" id="CHEBI:29105"/>
        <note>catalytic</note>
    </ligand>
</feature>
<evidence type="ECO:0000256" key="9">
    <source>
        <dbReference type="PIRSR" id="PIRSR634016-3"/>
    </source>
</evidence>
<comment type="caution">
    <text evidence="14">The sequence shown here is derived from an EMBL/GenBank/DDBJ whole genome shotgun (WGS) entry which is preliminary data.</text>
</comment>
<dbReference type="GO" id="GO:0005615">
    <property type="term" value="C:extracellular space"/>
    <property type="evidence" value="ECO:0007669"/>
    <property type="project" value="TreeGrafter"/>
</dbReference>
<comment type="similarity">
    <text evidence="1">Belongs to the peptidase M1 family.</text>
</comment>
<feature type="binding site" evidence="9">
    <location>
        <position position="1208"/>
    </location>
    <ligand>
        <name>Zn(2+)</name>
        <dbReference type="ChEBI" id="CHEBI:29105"/>
        <note>catalytic</note>
    </ligand>
</feature>
<evidence type="ECO:0000313" key="14">
    <source>
        <dbReference type="EMBL" id="TMW67947.1"/>
    </source>
</evidence>
<dbReference type="InterPro" id="IPR014782">
    <property type="entry name" value="Peptidase_M1_dom"/>
</dbReference>
<evidence type="ECO:0000256" key="1">
    <source>
        <dbReference type="ARBA" id="ARBA00010136"/>
    </source>
</evidence>
<feature type="active site" description="Proton acceptor" evidence="8">
    <location>
        <position position="1186"/>
    </location>
</feature>
<dbReference type="Proteomes" id="UP000794436">
    <property type="component" value="Unassembled WGS sequence"/>
</dbReference>
<dbReference type="GO" id="GO:0016020">
    <property type="term" value="C:membrane"/>
    <property type="evidence" value="ECO:0007669"/>
    <property type="project" value="TreeGrafter"/>
</dbReference>
<dbReference type="SUPFAM" id="SSF63737">
    <property type="entry name" value="Leukotriene A4 hydrolase N-terminal domain"/>
    <property type="match status" value="1"/>
</dbReference>
<sequence length="1767" mass="197804">MAEEVVVVLPRQCKIDVEFASKVLPNGLNGTSVVAFKRFNNELGEIQQSGLVQENDVLVAVGDVNVEGMEAEDVSKTIQHVEEDPSVWPLKLVFHRSGGQAQDGLVNQGFVDPTVYHQVPELGNIPPIDMVAEAQEDGSIRLTVTISRNYLETTEGCITPPKRKFWQRRDPTYPFWFLDVQFVSRSIDPFGHLSRGAIVSAFAPQPRALSLHSTLQLGDVLISCGDMYIEYAPIRAVAKMFQQVSPTSALKLIFLRNPPQVALNVDFLLMGIPRWYADVIQSAATFFVTGAIVGANLHQVSSRPNLTIAAADMSRFSEVLSSPLKTTAVGIGSFTRTNTMNTILRRAILPSQGATQVCYSTNANQVGNEHTNVGYNFVTSEWIADMIPNGVEPREVFVVPGSGRSSGTQSTKSSLTASEASTIEDLITWAVYSYVKAVAMRDTTQGGARATELANLGEEVIKYRLEQGINYPMEPDDPVAHLENFLYGLFRSNPAWESTLNIIPADIEVEHATFDVSRSVDFSAVTINIPLNNAIWHRRLKEVNAVLVEDGSVYSGTGDVEYEIAVANECGPLSCGVQNRGLAPEQQVFAFPECSTGFDCASALYIYRMLLFGVGRRIEGDSFELFEAPANGNVALRKAVVRNPREYHTISLGRMVHGPESLGFKFGAYCLVGDRCEGLTYTIDKPNKSVQYLVAGKDYLPFKNNFQGLDIRRDYGVQLLTRYTPSGRVDYEILRQENFKQWIWPTLLVGDTCSPKMERSIDNVRLNYIYMEHPLQTVYTAGMYFIFQGAQVVETFTYSNVTFPKLRGTVETTELRVVVPLELDASSLLAVFGLLFCGLVFEVSRRCRGRVQLHHHPTFLVQALLDKTIFPDSFVSFMYYIDYEVIDLMNYRFEASERIELRVDQATKTVTCHAVELYVYDVSVEVPATDKAEKKTLACEQIQYITADESVTFHFAEALPAGAVVTLSLKFHGFLNDKQHGFYRTEYELEGDKRMLAVTQFQPCDARRAFVCWDEPAIKARYEMSMVTDVDLTALSNTHVVQTQIRPKKNAHLRKLTRKDKTTEKYWKFAETPIMSTYLVAMVVGEFDLLTDVTPEGVIVNVYTAPGQTERGRFSLDVAVRGLSFFTEQFGIPYPLKKLDMVAVPDFLGAMENWGLVPYGDSYIYVDEKLTSHKTKVDVACTVCHELSHQWFGNLVTMDWWTGLWLNEGFAQYMEFDAVDAIFPEWKVWESFVQNIQMSSALVKDAMATSHPVEVEVNHPSEVNEIFDAITYHKGASVVRMLAEYLGRDVFYKGVHNYLVKYSYQNTKTEDVWAAFEETSGQKITQMASSWTKQTGYPIVTVNEESGRLTLAQERFFSDLAMKKDDATLWDVPLTLITAENPTETKRIGIWDAKSTVSGTDVKTPVASSDAVNAKLNEAVLSSPAWIKLNPNQSSYFLVNYTPSLWKKLETPVKDRTLDVVDRMSLVNSIYALANAGVVSVVDALEFTSAYTSEPEYLCWKEISTSLAHYSSLFSGESFYPKLQAYIRELFGSVMKRLTWDATEEDKANSDTSNFRAIVIARLGAAGDASVIEEAQKRVTTYLSGDKSTLSADLRGAAFRIHAAATKEPAAAAALVKQLQDLYEQSDLAEEKVDCLSGLGAIPDLGLKKQVLEWCLEKVQATSVARLFANCRQDDVSTQMVWEFATAQYDTIEPKYSMITFGSIICGTVSCFRSEEKAQEVEAFLKTKNVTPYARRLDGAYEKLRLNAKQFGRDRDALEKWLEQRST</sequence>
<dbReference type="GO" id="GO:0005737">
    <property type="term" value="C:cytoplasm"/>
    <property type="evidence" value="ECO:0007669"/>
    <property type="project" value="TreeGrafter"/>
</dbReference>
<keyword evidence="2" id="KW-0031">Aminopeptidase</keyword>
<dbReference type="GO" id="GO:0043171">
    <property type="term" value="P:peptide catabolic process"/>
    <property type="evidence" value="ECO:0007669"/>
    <property type="project" value="TreeGrafter"/>
</dbReference>
<dbReference type="FunFam" id="1.10.390.10:FF:000001">
    <property type="entry name" value="Aminopeptidase"/>
    <property type="match status" value="1"/>
</dbReference>
<evidence type="ECO:0000256" key="8">
    <source>
        <dbReference type="PIRSR" id="PIRSR634016-1"/>
    </source>
</evidence>
<evidence type="ECO:0000256" key="3">
    <source>
        <dbReference type="ARBA" id="ARBA00022670"/>
    </source>
</evidence>
<dbReference type="GO" id="GO:0042277">
    <property type="term" value="F:peptide binding"/>
    <property type="evidence" value="ECO:0007669"/>
    <property type="project" value="TreeGrafter"/>
</dbReference>
<dbReference type="GO" id="GO:0070006">
    <property type="term" value="F:metalloaminopeptidase activity"/>
    <property type="evidence" value="ECO:0007669"/>
    <property type="project" value="TreeGrafter"/>
</dbReference>
<protein>
    <submittedName>
        <fullName evidence="14">Uncharacterized protein</fullName>
    </submittedName>
</protein>
<evidence type="ECO:0000256" key="2">
    <source>
        <dbReference type="ARBA" id="ARBA00022438"/>
    </source>
</evidence>
<keyword evidence="15" id="KW-1185">Reference proteome</keyword>
<dbReference type="Pfam" id="PF17900">
    <property type="entry name" value="Peptidase_M1_N"/>
    <property type="match status" value="1"/>
</dbReference>
<dbReference type="InterPro" id="IPR024571">
    <property type="entry name" value="ERAP1-like_C_dom"/>
</dbReference>
<dbReference type="EMBL" id="SPLM01000003">
    <property type="protein sequence ID" value="TMW67947.1"/>
    <property type="molecule type" value="Genomic_DNA"/>
</dbReference>
<dbReference type="PRINTS" id="PR00756">
    <property type="entry name" value="ALADIPTASE"/>
</dbReference>
<feature type="domain" description="Peptidase M1 membrane alanine aminopeptidase" evidence="11">
    <location>
        <begin position="1114"/>
        <end position="1331"/>
    </location>
</feature>
<comment type="cofactor">
    <cofactor evidence="9">
        <name>Zn(2+)</name>
        <dbReference type="ChEBI" id="CHEBI:29105"/>
    </cofactor>
    <text evidence="9">Binds 1 zinc ion per subunit.</text>
</comment>
<dbReference type="Pfam" id="PF11838">
    <property type="entry name" value="ERAP1_C"/>
    <property type="match status" value="1"/>
</dbReference>
<evidence type="ECO:0000256" key="6">
    <source>
        <dbReference type="ARBA" id="ARBA00022833"/>
    </source>
</evidence>